<keyword evidence="3" id="KW-1185">Reference proteome</keyword>
<dbReference type="AlphaFoldDB" id="A0A4Z1JMN1"/>
<proteinExistence type="predicted"/>
<feature type="compositionally biased region" description="Basic and acidic residues" evidence="1">
    <location>
        <begin position="12"/>
        <end position="31"/>
    </location>
</feature>
<gene>
    <name evidence="2" type="ORF">BELL_0442g00090</name>
</gene>
<evidence type="ECO:0000256" key="1">
    <source>
        <dbReference type="SAM" id="MobiDB-lite"/>
    </source>
</evidence>
<dbReference type="EMBL" id="PQXM01000440">
    <property type="protein sequence ID" value="TGO72552.1"/>
    <property type="molecule type" value="Genomic_DNA"/>
</dbReference>
<feature type="compositionally biased region" description="Low complexity" evidence="1">
    <location>
        <begin position="36"/>
        <end position="45"/>
    </location>
</feature>
<name>A0A4Z1JMN1_9HELO</name>
<organism evidence="2 3">
    <name type="scientific">Botrytis elliptica</name>
    <dbReference type="NCBI Taxonomy" id="278938"/>
    <lineage>
        <taxon>Eukaryota</taxon>
        <taxon>Fungi</taxon>
        <taxon>Dikarya</taxon>
        <taxon>Ascomycota</taxon>
        <taxon>Pezizomycotina</taxon>
        <taxon>Leotiomycetes</taxon>
        <taxon>Helotiales</taxon>
        <taxon>Sclerotiniaceae</taxon>
        <taxon>Botrytis</taxon>
    </lineage>
</organism>
<comment type="caution">
    <text evidence="2">The sequence shown here is derived from an EMBL/GenBank/DDBJ whole genome shotgun (WGS) entry which is preliminary data.</text>
</comment>
<protein>
    <submittedName>
        <fullName evidence="2">Uncharacterized protein</fullName>
    </submittedName>
</protein>
<feature type="region of interest" description="Disordered" evidence="1">
    <location>
        <begin position="8"/>
        <end position="52"/>
    </location>
</feature>
<sequence length="65" mass="6881">MDVCLEVVGDGGSRRADDKQLPGNKQAHELETNSLQKQQPSSSPPAATRNDFGNGIGGLFICLNP</sequence>
<dbReference type="Proteomes" id="UP000297229">
    <property type="component" value="Unassembled WGS sequence"/>
</dbReference>
<evidence type="ECO:0000313" key="2">
    <source>
        <dbReference type="EMBL" id="TGO72552.1"/>
    </source>
</evidence>
<evidence type="ECO:0000313" key="3">
    <source>
        <dbReference type="Proteomes" id="UP000297229"/>
    </source>
</evidence>
<reference evidence="2 3" key="1">
    <citation type="submission" date="2017-12" db="EMBL/GenBank/DDBJ databases">
        <title>Comparative genomics of Botrytis spp.</title>
        <authorList>
            <person name="Valero-Jimenez C.A."/>
            <person name="Tapia P."/>
            <person name="Veloso J."/>
            <person name="Silva-Moreno E."/>
            <person name="Staats M."/>
            <person name="Valdes J.H."/>
            <person name="Van Kan J.A.L."/>
        </authorList>
    </citation>
    <scope>NUCLEOTIDE SEQUENCE [LARGE SCALE GENOMIC DNA]</scope>
    <source>
        <strain evidence="2 3">Be9601</strain>
    </source>
</reference>
<accession>A0A4Z1JMN1</accession>